<evidence type="ECO:0000313" key="11">
    <source>
        <dbReference type="EMBL" id="QKG84335.1"/>
    </source>
</evidence>
<dbReference type="GO" id="GO:0004425">
    <property type="term" value="F:indole-3-glycerol-phosphate synthase activity"/>
    <property type="evidence" value="ECO:0007669"/>
    <property type="project" value="UniProtKB-UniRule"/>
</dbReference>
<dbReference type="GO" id="GO:0004640">
    <property type="term" value="F:phosphoribosylanthranilate isomerase activity"/>
    <property type="evidence" value="ECO:0007669"/>
    <property type="project" value="TreeGrafter"/>
</dbReference>
<organism evidence="11 12">
    <name type="scientific">Kroppenstedtia pulmonis</name>
    <dbReference type="NCBI Taxonomy" id="1380685"/>
    <lineage>
        <taxon>Bacteria</taxon>
        <taxon>Bacillati</taxon>
        <taxon>Bacillota</taxon>
        <taxon>Bacilli</taxon>
        <taxon>Bacillales</taxon>
        <taxon>Thermoactinomycetaceae</taxon>
        <taxon>Kroppenstedtia</taxon>
    </lineage>
</organism>
<evidence type="ECO:0000256" key="2">
    <source>
        <dbReference type="ARBA" id="ARBA00004696"/>
    </source>
</evidence>
<reference evidence="11 12" key="1">
    <citation type="submission" date="2020-01" db="EMBL/GenBank/DDBJ databases">
        <authorList>
            <person name="Gulvik C.A."/>
            <person name="Batra D.G."/>
        </authorList>
    </citation>
    <scope>NUCLEOTIDE SEQUENCE [LARGE SCALE GENOMIC DNA]</scope>
    <source>
        <strain evidence="11 12">W9323</strain>
    </source>
</reference>
<sequence length="266" mass="29046">MFLDQIVKQKRQEVSLLTKKLTVRHQEKALQLPPCRPFAESLFRRQGQPALIAEVKPASPSKGVIRESVNPVTTASSYETGGASAVSVLTDELFFNGKLDYLTQIKDAVTVPVLRKDFILDSVQLIQSRLCGADAVLLIVAMLEKEKLRALSEEARELGMDVLIEIHQESELAAALEANPDVLGINNRNLFTFETDLKVTETLFPLIPHGIPVIGESGVGSLKDWQRLSRVGVDGILVGEFLMRQGSPEAGVKQLVAGGTGCTEPF</sequence>
<dbReference type="PANTHER" id="PTHR22854">
    <property type="entry name" value="TRYPTOPHAN BIOSYNTHESIS PROTEIN"/>
    <property type="match status" value="1"/>
</dbReference>
<dbReference type="Gene3D" id="3.20.20.70">
    <property type="entry name" value="Aldolase class I"/>
    <property type="match status" value="1"/>
</dbReference>
<evidence type="ECO:0000256" key="9">
    <source>
        <dbReference type="HAMAP-Rule" id="MF_00134"/>
    </source>
</evidence>
<dbReference type="PANTHER" id="PTHR22854:SF2">
    <property type="entry name" value="INDOLE-3-GLYCEROL-PHOSPHATE SYNTHASE"/>
    <property type="match status" value="1"/>
</dbReference>
<evidence type="ECO:0000256" key="1">
    <source>
        <dbReference type="ARBA" id="ARBA00001633"/>
    </source>
</evidence>
<dbReference type="SUPFAM" id="SSF51366">
    <property type="entry name" value="Ribulose-phoshate binding barrel"/>
    <property type="match status" value="1"/>
</dbReference>
<gene>
    <name evidence="9 11" type="primary">trpC</name>
    <name evidence="11" type="ORF">GXN76_07500</name>
</gene>
<comment type="similarity">
    <text evidence="3 9">Belongs to the TrpC family.</text>
</comment>
<dbReference type="InterPro" id="IPR013785">
    <property type="entry name" value="Aldolase_TIM"/>
</dbReference>
<keyword evidence="4 9" id="KW-0028">Amino-acid biosynthesis</keyword>
<dbReference type="InterPro" id="IPR011060">
    <property type="entry name" value="RibuloseP-bd_barrel"/>
</dbReference>
<keyword evidence="12" id="KW-1185">Reference proteome</keyword>
<proteinExistence type="inferred from homology"/>
<dbReference type="UniPathway" id="UPA00035">
    <property type="reaction ID" value="UER00043"/>
</dbReference>
<dbReference type="KEGG" id="kpul:GXN76_07500"/>
<keyword evidence="6 9" id="KW-0822">Tryptophan biosynthesis</keyword>
<evidence type="ECO:0000259" key="10">
    <source>
        <dbReference type="Pfam" id="PF00218"/>
    </source>
</evidence>
<accession>A0A7D4BH94</accession>
<dbReference type="PROSITE" id="PS00614">
    <property type="entry name" value="IGPS"/>
    <property type="match status" value="1"/>
</dbReference>
<keyword evidence="7 9" id="KW-0057">Aromatic amino acid biosynthesis</keyword>
<evidence type="ECO:0000256" key="8">
    <source>
        <dbReference type="ARBA" id="ARBA00023239"/>
    </source>
</evidence>
<dbReference type="InterPro" id="IPR045186">
    <property type="entry name" value="Indole-3-glycerol_P_synth"/>
</dbReference>
<evidence type="ECO:0000256" key="7">
    <source>
        <dbReference type="ARBA" id="ARBA00023141"/>
    </source>
</evidence>
<evidence type="ECO:0000256" key="6">
    <source>
        <dbReference type="ARBA" id="ARBA00022822"/>
    </source>
</evidence>
<dbReference type="AlphaFoldDB" id="A0A7D4BH94"/>
<dbReference type="Pfam" id="PF00218">
    <property type="entry name" value="IGPS"/>
    <property type="match status" value="1"/>
</dbReference>
<evidence type="ECO:0000256" key="5">
    <source>
        <dbReference type="ARBA" id="ARBA00022793"/>
    </source>
</evidence>
<dbReference type="HAMAP" id="MF_00134_B">
    <property type="entry name" value="IGPS_B"/>
    <property type="match status" value="1"/>
</dbReference>
<dbReference type="FunFam" id="3.20.20.70:FF:000024">
    <property type="entry name" value="Indole-3-glycerol phosphate synthase"/>
    <property type="match status" value="1"/>
</dbReference>
<dbReference type="CDD" id="cd00331">
    <property type="entry name" value="IGPS"/>
    <property type="match status" value="1"/>
</dbReference>
<evidence type="ECO:0000256" key="4">
    <source>
        <dbReference type="ARBA" id="ARBA00022605"/>
    </source>
</evidence>
<evidence type="ECO:0000256" key="3">
    <source>
        <dbReference type="ARBA" id="ARBA00008737"/>
    </source>
</evidence>
<dbReference type="EC" id="4.1.1.48" evidence="9"/>
<keyword evidence="8 9" id="KW-0456">Lyase</keyword>
<name>A0A7D4BH94_9BACL</name>
<dbReference type="Proteomes" id="UP000503088">
    <property type="component" value="Chromosome"/>
</dbReference>
<keyword evidence="5 9" id="KW-0210">Decarboxylase</keyword>
<dbReference type="NCBIfam" id="NF001377">
    <property type="entry name" value="PRK00278.2-4"/>
    <property type="match status" value="1"/>
</dbReference>
<dbReference type="EMBL" id="CP048104">
    <property type="protein sequence ID" value="QKG84335.1"/>
    <property type="molecule type" value="Genomic_DNA"/>
</dbReference>
<comment type="catalytic activity">
    <reaction evidence="1 9">
        <text>1-(2-carboxyphenylamino)-1-deoxy-D-ribulose 5-phosphate + H(+) = (1S,2R)-1-C-(indol-3-yl)glycerol 3-phosphate + CO2 + H2O</text>
        <dbReference type="Rhea" id="RHEA:23476"/>
        <dbReference type="ChEBI" id="CHEBI:15377"/>
        <dbReference type="ChEBI" id="CHEBI:15378"/>
        <dbReference type="ChEBI" id="CHEBI:16526"/>
        <dbReference type="ChEBI" id="CHEBI:58613"/>
        <dbReference type="ChEBI" id="CHEBI:58866"/>
        <dbReference type="EC" id="4.1.1.48"/>
    </reaction>
</comment>
<comment type="pathway">
    <text evidence="2 9">Amino-acid biosynthesis; L-tryptophan biosynthesis; L-tryptophan from chorismate: step 4/5.</text>
</comment>
<dbReference type="InterPro" id="IPR013798">
    <property type="entry name" value="Indole-3-glycerol_P_synth_dom"/>
</dbReference>
<feature type="domain" description="Indole-3-glycerol phosphate synthase" evidence="10">
    <location>
        <begin position="3"/>
        <end position="255"/>
    </location>
</feature>
<evidence type="ECO:0000313" key="12">
    <source>
        <dbReference type="Proteomes" id="UP000503088"/>
    </source>
</evidence>
<dbReference type="RefSeq" id="WP_173221937.1">
    <property type="nucleotide sequence ID" value="NZ_CP048104.1"/>
</dbReference>
<protein>
    <recommendedName>
        <fullName evidence="9">Indole-3-glycerol phosphate synthase</fullName>
        <shortName evidence="9">IGPS</shortName>
        <ecNumber evidence="9">4.1.1.48</ecNumber>
    </recommendedName>
</protein>
<dbReference type="InterPro" id="IPR001468">
    <property type="entry name" value="Indole-3-GlycerolPSynthase_CS"/>
</dbReference>
<dbReference type="GO" id="GO:0000162">
    <property type="term" value="P:L-tryptophan biosynthetic process"/>
    <property type="evidence" value="ECO:0007669"/>
    <property type="project" value="UniProtKB-UniRule"/>
</dbReference>